<feature type="region of interest" description="Disordered" evidence="1">
    <location>
        <begin position="1"/>
        <end position="22"/>
    </location>
</feature>
<name>A0A1W1I1K0_9BACT</name>
<evidence type="ECO:0000256" key="1">
    <source>
        <dbReference type="SAM" id="MobiDB-lite"/>
    </source>
</evidence>
<dbReference type="EMBL" id="LT828648">
    <property type="protein sequence ID" value="SLM46867.1"/>
    <property type="molecule type" value="Genomic_DNA"/>
</dbReference>
<reference evidence="2 3" key="1">
    <citation type="submission" date="2017-03" db="EMBL/GenBank/DDBJ databases">
        <authorList>
            <person name="Afonso C.L."/>
            <person name="Miller P.J."/>
            <person name="Scott M.A."/>
            <person name="Spackman E."/>
            <person name="Goraichik I."/>
            <person name="Dimitrov K.M."/>
            <person name="Suarez D.L."/>
            <person name="Swayne D.E."/>
        </authorList>
    </citation>
    <scope>NUCLEOTIDE SEQUENCE [LARGE SCALE GENOMIC DNA]</scope>
    <source>
        <strain evidence="2">Genome sequencing of Nitrospira japonica strain NJ11</strain>
    </source>
</reference>
<evidence type="ECO:0000313" key="2">
    <source>
        <dbReference type="EMBL" id="SLM46867.1"/>
    </source>
</evidence>
<protein>
    <submittedName>
        <fullName evidence="2">Uncharacterized protein</fullName>
    </submittedName>
</protein>
<sequence>MSDCTAPPHAGRSFNEVGGPVYPESHPIDKGFGKVLSPFLPIPQPSVFRYGIGNSRHVWETDPPEAKKSGEKRKIMYPQLSKASRGLPSGPFLF</sequence>
<evidence type="ECO:0000313" key="3">
    <source>
        <dbReference type="Proteomes" id="UP000192042"/>
    </source>
</evidence>
<accession>A0A1W1I1K0</accession>
<proteinExistence type="predicted"/>
<dbReference type="AlphaFoldDB" id="A0A1W1I1K0"/>
<dbReference type="STRING" id="1325564.NSJP_0695"/>
<organism evidence="2 3">
    <name type="scientific">Nitrospira japonica</name>
    <dbReference type="NCBI Taxonomy" id="1325564"/>
    <lineage>
        <taxon>Bacteria</taxon>
        <taxon>Pseudomonadati</taxon>
        <taxon>Nitrospirota</taxon>
        <taxon>Nitrospiria</taxon>
        <taxon>Nitrospirales</taxon>
        <taxon>Nitrospiraceae</taxon>
        <taxon>Nitrospira</taxon>
    </lineage>
</organism>
<dbReference type="KEGG" id="nja:NSJP_0695"/>
<gene>
    <name evidence="2" type="ORF">NSJP_0695</name>
</gene>
<dbReference type="Proteomes" id="UP000192042">
    <property type="component" value="Chromosome I"/>
</dbReference>
<keyword evidence="3" id="KW-1185">Reference proteome</keyword>